<keyword evidence="1" id="KW-0862">Zinc</keyword>
<feature type="compositionally biased region" description="Low complexity" evidence="2">
    <location>
        <begin position="80"/>
        <end position="89"/>
    </location>
</feature>
<feature type="zinc finger region" description="C3H1-type" evidence="1">
    <location>
        <begin position="29"/>
        <end position="57"/>
    </location>
</feature>
<dbReference type="EMBL" id="CAUYUJ010021614">
    <property type="protein sequence ID" value="CAK0905814.1"/>
    <property type="molecule type" value="Genomic_DNA"/>
</dbReference>
<evidence type="ECO:0000313" key="4">
    <source>
        <dbReference type="EMBL" id="CAK0905814.1"/>
    </source>
</evidence>
<feature type="region of interest" description="Disordered" evidence="2">
    <location>
        <begin position="1"/>
        <end position="23"/>
    </location>
</feature>
<proteinExistence type="predicted"/>
<evidence type="ECO:0000313" key="5">
    <source>
        <dbReference type="Proteomes" id="UP001189429"/>
    </source>
</evidence>
<dbReference type="Proteomes" id="UP001189429">
    <property type="component" value="Unassembled WGS sequence"/>
</dbReference>
<evidence type="ECO:0000256" key="2">
    <source>
        <dbReference type="SAM" id="MobiDB-lite"/>
    </source>
</evidence>
<name>A0ABN9Y0P1_9DINO</name>
<dbReference type="InterPro" id="IPR000571">
    <property type="entry name" value="Znf_CCCH"/>
</dbReference>
<comment type="caution">
    <text evidence="4">The sequence shown here is derived from an EMBL/GenBank/DDBJ whole genome shotgun (WGS) entry which is preliminary data.</text>
</comment>
<accession>A0ABN9Y0P1</accession>
<organism evidence="4 5">
    <name type="scientific">Prorocentrum cordatum</name>
    <dbReference type="NCBI Taxonomy" id="2364126"/>
    <lineage>
        <taxon>Eukaryota</taxon>
        <taxon>Sar</taxon>
        <taxon>Alveolata</taxon>
        <taxon>Dinophyceae</taxon>
        <taxon>Prorocentrales</taxon>
        <taxon>Prorocentraceae</taxon>
        <taxon>Prorocentrum</taxon>
    </lineage>
</organism>
<reference evidence="4" key="1">
    <citation type="submission" date="2023-10" db="EMBL/GenBank/DDBJ databases">
        <authorList>
            <person name="Chen Y."/>
            <person name="Shah S."/>
            <person name="Dougan E. K."/>
            <person name="Thang M."/>
            <person name="Chan C."/>
        </authorList>
    </citation>
    <scope>NUCLEOTIDE SEQUENCE [LARGE SCALE GENOMIC DNA]</scope>
</reference>
<feature type="region of interest" description="Disordered" evidence="2">
    <location>
        <begin position="58"/>
        <end position="118"/>
    </location>
</feature>
<keyword evidence="1" id="KW-0863">Zinc-finger</keyword>
<evidence type="ECO:0000256" key="1">
    <source>
        <dbReference type="PROSITE-ProRule" id="PRU00723"/>
    </source>
</evidence>
<gene>
    <name evidence="4" type="ORF">PCOR1329_LOCUS81379</name>
</gene>
<dbReference type="PROSITE" id="PS50103">
    <property type="entry name" value="ZF_C3H1"/>
    <property type="match status" value="1"/>
</dbReference>
<protein>
    <recommendedName>
        <fullName evidence="3">C3H1-type domain-containing protein</fullName>
    </recommendedName>
</protein>
<dbReference type="Gene3D" id="3.30.1370.210">
    <property type="match status" value="1"/>
</dbReference>
<keyword evidence="5" id="KW-1185">Reference proteome</keyword>
<sequence length="209" mass="22474">MKASNNEDGRRANKIAAKTQWQAKSEVSTKKVRFCMYHLQGVCKYTDETCAFAHSTEEITASRRGKRAGQAGPAQPPPARGHAAPGHLGAPPPPESLGKRRGVGAQQPAMSDPMKVGARGRRQDLAWLPASEWPTPYIEQVQFPDARGQIAMDMLQAGRYASGEGPRVLIAVLRKGAGHCKVTSPGGALQKAWAALCWSRARGLSPALR</sequence>
<feature type="domain" description="C3H1-type" evidence="3">
    <location>
        <begin position="29"/>
        <end position="57"/>
    </location>
</feature>
<keyword evidence="1" id="KW-0479">Metal-binding</keyword>
<evidence type="ECO:0000259" key="3">
    <source>
        <dbReference type="PROSITE" id="PS50103"/>
    </source>
</evidence>
<feature type="compositionally biased region" description="Basic and acidic residues" evidence="2">
    <location>
        <begin position="1"/>
        <end position="11"/>
    </location>
</feature>